<dbReference type="Proteomes" id="UP000554054">
    <property type="component" value="Unassembled WGS sequence"/>
</dbReference>
<dbReference type="AlphaFoldDB" id="A0A852VJL8"/>
<protein>
    <submittedName>
        <fullName evidence="2">Uncharacterized protein</fullName>
    </submittedName>
</protein>
<sequence length="64" mass="6772">MAPDGYVTAGREGGGPRPSATREQVDGEIDVPEVLEELLDDVQHDEALGDDLWLPSAPSPRSSA</sequence>
<feature type="region of interest" description="Disordered" evidence="1">
    <location>
        <begin position="1"/>
        <end position="26"/>
    </location>
</feature>
<name>A0A852VJL8_9MICO</name>
<dbReference type="EMBL" id="JACCAE010000001">
    <property type="protein sequence ID" value="NYF97262.1"/>
    <property type="molecule type" value="Genomic_DNA"/>
</dbReference>
<evidence type="ECO:0000313" key="3">
    <source>
        <dbReference type="Proteomes" id="UP000554054"/>
    </source>
</evidence>
<proteinExistence type="predicted"/>
<evidence type="ECO:0000313" key="2">
    <source>
        <dbReference type="EMBL" id="NYF97262.1"/>
    </source>
</evidence>
<organism evidence="2 3">
    <name type="scientific">Janibacter cremeus</name>
    <dbReference type="NCBI Taxonomy" id="1285192"/>
    <lineage>
        <taxon>Bacteria</taxon>
        <taxon>Bacillati</taxon>
        <taxon>Actinomycetota</taxon>
        <taxon>Actinomycetes</taxon>
        <taxon>Micrococcales</taxon>
        <taxon>Intrasporangiaceae</taxon>
        <taxon>Janibacter</taxon>
    </lineage>
</organism>
<evidence type="ECO:0000256" key="1">
    <source>
        <dbReference type="SAM" id="MobiDB-lite"/>
    </source>
</evidence>
<gene>
    <name evidence="2" type="ORF">BJY20_000654</name>
</gene>
<dbReference type="RefSeq" id="WP_185990222.1">
    <property type="nucleotide sequence ID" value="NZ_JACCAE010000001.1"/>
</dbReference>
<comment type="caution">
    <text evidence="2">The sequence shown here is derived from an EMBL/GenBank/DDBJ whole genome shotgun (WGS) entry which is preliminary data.</text>
</comment>
<accession>A0A852VJL8</accession>
<reference evidence="2 3" key="1">
    <citation type="submission" date="2020-07" db="EMBL/GenBank/DDBJ databases">
        <title>Sequencing the genomes of 1000 actinobacteria strains.</title>
        <authorList>
            <person name="Klenk H.-P."/>
        </authorList>
    </citation>
    <scope>NUCLEOTIDE SEQUENCE [LARGE SCALE GENOMIC DNA]</scope>
    <source>
        <strain evidence="2 3">DSM 26154</strain>
    </source>
</reference>
<keyword evidence="3" id="KW-1185">Reference proteome</keyword>